<feature type="region of interest" description="Disordered" evidence="1">
    <location>
        <begin position="2210"/>
        <end position="2279"/>
    </location>
</feature>
<evidence type="ECO:0000313" key="3">
    <source>
        <dbReference type="EMBL" id="KNC86437.1"/>
    </source>
</evidence>
<dbReference type="Pfam" id="PF12090">
    <property type="entry name" value="Spt20_SEP"/>
    <property type="match status" value="1"/>
</dbReference>
<feature type="compositionally biased region" description="Low complexity" evidence="1">
    <location>
        <begin position="1783"/>
        <end position="1795"/>
    </location>
</feature>
<feature type="compositionally biased region" description="Polar residues" evidence="1">
    <location>
        <begin position="1969"/>
        <end position="2001"/>
    </location>
</feature>
<dbReference type="RefSeq" id="XP_014160339.1">
    <property type="nucleotide sequence ID" value="XM_014304864.1"/>
</dbReference>
<dbReference type="EMBL" id="KQ241651">
    <property type="protein sequence ID" value="KNC86437.1"/>
    <property type="molecule type" value="Genomic_DNA"/>
</dbReference>
<feature type="region of interest" description="Disordered" evidence="1">
    <location>
        <begin position="1441"/>
        <end position="1490"/>
    </location>
</feature>
<dbReference type="GO" id="GO:0006357">
    <property type="term" value="P:regulation of transcription by RNA polymerase II"/>
    <property type="evidence" value="ECO:0007669"/>
    <property type="project" value="TreeGrafter"/>
</dbReference>
<gene>
    <name evidence="3" type="ORF">SARC_01393</name>
</gene>
<feature type="region of interest" description="Disordered" evidence="1">
    <location>
        <begin position="40"/>
        <end position="128"/>
    </location>
</feature>
<reference evidence="3 4" key="1">
    <citation type="submission" date="2011-02" db="EMBL/GenBank/DDBJ databases">
        <title>The Genome Sequence of Sphaeroforma arctica JP610.</title>
        <authorList>
            <consortium name="The Broad Institute Genome Sequencing Platform"/>
            <person name="Russ C."/>
            <person name="Cuomo C."/>
            <person name="Young S.K."/>
            <person name="Zeng Q."/>
            <person name="Gargeya S."/>
            <person name="Alvarado L."/>
            <person name="Berlin A."/>
            <person name="Chapman S.B."/>
            <person name="Chen Z."/>
            <person name="Freedman E."/>
            <person name="Gellesch M."/>
            <person name="Goldberg J."/>
            <person name="Griggs A."/>
            <person name="Gujja S."/>
            <person name="Heilman E."/>
            <person name="Heiman D."/>
            <person name="Howarth C."/>
            <person name="Mehta T."/>
            <person name="Neiman D."/>
            <person name="Pearson M."/>
            <person name="Roberts A."/>
            <person name="Saif S."/>
            <person name="Shea T."/>
            <person name="Shenoy N."/>
            <person name="Sisk P."/>
            <person name="Stolte C."/>
            <person name="Sykes S."/>
            <person name="White J."/>
            <person name="Yandava C."/>
            <person name="Burger G."/>
            <person name="Gray M.W."/>
            <person name="Holland P.W.H."/>
            <person name="King N."/>
            <person name="Lang F.B.F."/>
            <person name="Roger A.J."/>
            <person name="Ruiz-Trillo I."/>
            <person name="Haas B."/>
            <person name="Nusbaum C."/>
            <person name="Birren B."/>
        </authorList>
    </citation>
    <scope>NUCLEOTIDE SEQUENCE [LARGE SCALE GENOMIC DNA]</scope>
    <source>
        <strain evidence="3 4">JP610</strain>
    </source>
</reference>
<feature type="compositionally biased region" description="Polar residues" evidence="1">
    <location>
        <begin position="597"/>
        <end position="619"/>
    </location>
</feature>
<keyword evidence="4" id="KW-1185">Reference proteome</keyword>
<proteinExistence type="predicted"/>
<feature type="region of interest" description="Disordered" evidence="1">
    <location>
        <begin position="1"/>
        <end position="27"/>
    </location>
</feature>
<feature type="compositionally biased region" description="Polar residues" evidence="1">
    <location>
        <begin position="1908"/>
        <end position="1961"/>
    </location>
</feature>
<feature type="compositionally biased region" description="Polar residues" evidence="1">
    <location>
        <begin position="1598"/>
        <end position="1638"/>
    </location>
</feature>
<feature type="compositionally biased region" description="Low complexity" evidence="1">
    <location>
        <begin position="2006"/>
        <end position="2021"/>
    </location>
</feature>
<feature type="region of interest" description="Disordered" evidence="1">
    <location>
        <begin position="437"/>
        <end position="462"/>
    </location>
</feature>
<feature type="compositionally biased region" description="Polar residues" evidence="1">
    <location>
        <begin position="2262"/>
        <end position="2279"/>
    </location>
</feature>
<feature type="compositionally biased region" description="Low complexity" evidence="1">
    <location>
        <begin position="573"/>
        <end position="589"/>
    </location>
</feature>
<feature type="region of interest" description="Disordered" evidence="1">
    <location>
        <begin position="542"/>
        <end position="628"/>
    </location>
</feature>
<dbReference type="GO" id="GO:0000124">
    <property type="term" value="C:SAGA complex"/>
    <property type="evidence" value="ECO:0007669"/>
    <property type="project" value="InterPro"/>
</dbReference>
<dbReference type="GO" id="GO:0003712">
    <property type="term" value="F:transcription coregulator activity"/>
    <property type="evidence" value="ECO:0007669"/>
    <property type="project" value="InterPro"/>
</dbReference>
<feature type="region of interest" description="Disordered" evidence="1">
    <location>
        <begin position="1708"/>
        <end position="1729"/>
    </location>
</feature>
<feature type="region of interest" description="Disordered" evidence="1">
    <location>
        <begin position="1861"/>
        <end position="1890"/>
    </location>
</feature>
<feature type="region of interest" description="Disordered" evidence="1">
    <location>
        <begin position="1548"/>
        <end position="1638"/>
    </location>
</feature>
<feature type="compositionally biased region" description="Low complexity" evidence="1">
    <location>
        <begin position="1554"/>
        <end position="1597"/>
    </location>
</feature>
<evidence type="ECO:0000259" key="2">
    <source>
        <dbReference type="Pfam" id="PF12090"/>
    </source>
</evidence>
<feature type="compositionally biased region" description="Low complexity" evidence="1">
    <location>
        <begin position="542"/>
        <end position="554"/>
    </location>
</feature>
<feature type="compositionally biased region" description="Polar residues" evidence="1">
    <location>
        <begin position="2151"/>
        <end position="2196"/>
    </location>
</feature>
<evidence type="ECO:0000256" key="1">
    <source>
        <dbReference type="SAM" id="MobiDB-lite"/>
    </source>
</evidence>
<dbReference type="InterPro" id="IPR046468">
    <property type="entry name" value="Spt20-like_SEP"/>
</dbReference>
<dbReference type="STRING" id="667725.A0A0L0GBP5"/>
<feature type="compositionally biased region" description="Low complexity" evidence="1">
    <location>
        <begin position="71"/>
        <end position="122"/>
    </location>
</feature>
<feature type="region of interest" description="Disordered" evidence="1">
    <location>
        <begin position="1122"/>
        <end position="1170"/>
    </location>
</feature>
<feature type="compositionally biased region" description="Polar residues" evidence="1">
    <location>
        <begin position="1148"/>
        <end position="1170"/>
    </location>
</feature>
<feature type="compositionally biased region" description="Polar residues" evidence="1">
    <location>
        <begin position="2049"/>
        <end position="2068"/>
    </location>
</feature>
<feature type="region of interest" description="Disordered" evidence="1">
    <location>
        <begin position="1226"/>
        <end position="1260"/>
    </location>
</feature>
<feature type="compositionally biased region" description="Polar residues" evidence="1">
    <location>
        <begin position="1127"/>
        <end position="1137"/>
    </location>
</feature>
<dbReference type="PANTHER" id="PTHR13526">
    <property type="entry name" value="TRANSCRIPTION FACTOR SPT20 HOMOLOG"/>
    <property type="match status" value="1"/>
</dbReference>
<dbReference type="GeneID" id="25901897"/>
<feature type="region of interest" description="Disordered" evidence="1">
    <location>
        <begin position="1350"/>
        <end position="1372"/>
    </location>
</feature>
<feature type="compositionally biased region" description="Low complexity" evidence="1">
    <location>
        <begin position="2233"/>
        <end position="2242"/>
    </location>
</feature>
<feature type="region of interest" description="Disordered" evidence="1">
    <location>
        <begin position="1908"/>
        <end position="2198"/>
    </location>
</feature>
<organism evidence="3 4">
    <name type="scientific">Sphaeroforma arctica JP610</name>
    <dbReference type="NCBI Taxonomy" id="667725"/>
    <lineage>
        <taxon>Eukaryota</taxon>
        <taxon>Ichthyosporea</taxon>
        <taxon>Ichthyophonida</taxon>
        <taxon>Sphaeroforma</taxon>
    </lineage>
</organism>
<name>A0A0L0GBP5_9EUKA</name>
<dbReference type="InterPro" id="IPR021950">
    <property type="entry name" value="Spt20"/>
</dbReference>
<sequence length="2279" mass="240366">MESTQPSETASAAQINTSENIFKTDTPKAGLVKHKATHSWLPVCVSPETTEPLSSSISQSKSTNTNVSQANSSVPRSNSSLSRPISINTSISLPNSSVSQPSPSVLQPSSSVSQSSPSISQSGGIGVKQDPVEVRTRPQITINFRWKQSNKIRSKTIFSSIGAKARKECRAPASVISKKTPLTQNIQTGGSVARISQVVERPDFSIDSISLAEASSPFRFNRQQWLRHFTKPLRDQTRMSAPPSDWHMRSYFRLLREDGLERIQRKNALRKIANADFSGAATKSHTRTAGTVDSCAPSSVVSKANTKKLAGNDRVDFETNSFTVTESTVHRTATMPMMSSAGTEVIEEDNVYDLLEAQYLQQHINALALVQDDHEQQAGDCESTNSGHNFSPSDKSLSAGLVGSVLGGASPFAGVYMPIDSTVSGVGSNLYQVSGTQKQTGAGLSNTHSQTQSTHPAYTTQPATSNAANTILSSSANNMVASNANRVTSGNNPAIVSGAMNPIPLNTDKARAVSNATPTGKTTDGIVYAQAKVVQPGANTLTATSGVTPTTTPPQAFSPAQTNPHTLPHNGQSNSMPSSAPTSASIASSKQPERESCSVNSYGTVNKNGGGSDSSTADTANRAGPAMKSACVPGPRAAVGSAGGAALEGGVTINGVSAEKFKFTTPGPGLYDAIGNVKEVQTSCVINLYYSGYSLGEKADGVVFPYDRGSHELLDAIDNRTLPLELVSLIDVLPGVKRVNGGIFVEVRDHREPSALDLPAPTVSRVFLRPTPLHVVSYAHEIALKAAQKEWGERELLQIEAKVIAATSTQALCLDPSPFVHYVNISSHYNRHKLHAVLHNRKCKSAKQKASARQSAEVHWDFAANLFDQGMEITEMSLSDGEDVSGSEVGLVEKPFKRSASIPVQSAMSKRYKSEAVTTRIVTTRIVVSTEDKAVSANQVQNSWTERISGRSQSQFAVLNFLGRLRGSTDANMSPLHSSLDVTVCNRSRVRDPYALNAVGAASAAKTPVTSRVAVKLPTTRPEIPTRLSTGAIHCRTVVFQGKAGSTGLDIVLNRNSVYEGILRIVKLPRSAEPTMKQFVLGDYSCADHYVMDFKKLYKLEGNVCTKDETFYPPRTIISKTPVPADTQFSSSETSDVGSKPLQGSAALPSTNLPAYTTNNIPKPTQSHNAYQNSQKLGGMAMSGSKSQAHKNYVQSNMQLNTAPLTQHQNQQRVSAVQQNPTYNTVTTTTTSSPAAYPQHSNTARAATKPHTKPNQRQMQQQFKIERRTSSTGSVAMSTPSVATTTVNATTSHQTTSGVGGAVPAINKFTGASMGTAGGTRPLLASAVYQPTTTTAIPQQTYAPSTVQPQTEGAASSYNTGYAPTPTSNTYASTRNNSYIPNSNGLQTNYPATKYANPTYENKSATSSSKQFTSKYAASGGKQYAANTTNNASVNHAATINTPKQTGGQVLPMNANSMSTKTSKQSVNNTRQSLNGTRPTVVSSTQATNVSQQLVGKRTSFQANYQTHYSTPVTTTPGAALNSASSGSMLNRVTTSYSNGFQSTSGNGAGVNGSVGSSVVPNTPGTASSTTTDARRASVSVSRRSSASSTASPTATSYLSKQSGASVYQQHANQRVNQPASQQAKQTNTQSTDTVSTAVMTPNNGYGIAGSARYSDKNIGALSNTGIGVSQVPVTGAQLSQQSTNHEVTSSVQQLSRPQVQSAQHTRIPSGKNAHAISSHSANLPPTNTASMSAATLYTQSGPPQQPHATYNTSIASSTTSNVQPTNVPKTKFVAHSMHATYTSSNNSTTTTSTSPDIQTLGTNNTNANANLPQTDTRAIGCETAAATVGYNYGTATSTSGTVGAVQPMVARDMKSATLTTSPALGGDGAGVRASVADASPGNRNTPGANTWAAQMSTAHSNGLMHTKLSSPQISHSGTQQISQVNNDQTQQSSRLNSTQYSAQHQRQILTQSASQSQLPAGQSRPLAGQSQPSATQAQWSADTSQPSVGGAQLSTGQSQPMPGHSQSSSQLQLAATSSLAPTDQSKLPTTQLSSSSNQPQLSSELPQASASDSPHISCQSMPSTTHIQPIASDSHLRTSQSNTEQAPVVEAKSTNPPPVSRSSSVNLDSAPLLAKPPQQGHPNQPPDKAQESQVQQLPEQSQLQLEGASPTLTIHPQQGDGTPISQQQMASTSSALGVCAQQSGCEPHSESSSTLVAHKGYVGPIKMSQQTPLQQYAQHQLSTQPSQLLPKSQSTSTLQPTESPPSSQPSPLPRTYHTRQKNANQAQVSQMQTRQDKV</sequence>
<feature type="region of interest" description="Disordered" evidence="1">
    <location>
        <begin position="1783"/>
        <end position="1812"/>
    </location>
</feature>
<feature type="compositionally biased region" description="Low complexity" evidence="1">
    <location>
        <begin position="2028"/>
        <end position="2048"/>
    </location>
</feature>
<feature type="domain" description="Spt20-like SEP" evidence="2">
    <location>
        <begin position="680"/>
        <end position="821"/>
    </location>
</feature>
<evidence type="ECO:0000313" key="4">
    <source>
        <dbReference type="Proteomes" id="UP000054560"/>
    </source>
</evidence>
<feature type="compositionally biased region" description="Polar residues" evidence="1">
    <location>
        <begin position="1"/>
        <end position="23"/>
    </location>
</feature>
<dbReference type="PANTHER" id="PTHR13526:SF8">
    <property type="entry name" value="TRANSCRIPTION FACTOR SPT20 HOMOLOG"/>
    <property type="match status" value="1"/>
</dbReference>
<feature type="compositionally biased region" description="Low complexity" evidence="1">
    <location>
        <begin position="2132"/>
        <end position="2147"/>
    </location>
</feature>
<dbReference type="Proteomes" id="UP000054560">
    <property type="component" value="Unassembled WGS sequence"/>
</dbReference>
<feature type="compositionally biased region" description="Low complexity" evidence="1">
    <location>
        <begin position="1226"/>
        <end position="1237"/>
    </location>
</feature>
<dbReference type="OrthoDB" id="1932706at2759"/>
<protein>
    <recommendedName>
        <fullName evidence="2">Spt20-like SEP domain-containing protein</fullName>
    </recommendedName>
</protein>
<feature type="compositionally biased region" description="Polar residues" evidence="1">
    <location>
        <begin position="2210"/>
        <end position="2232"/>
    </location>
</feature>
<accession>A0A0L0GBP5</accession>
<feature type="compositionally biased region" description="Polar residues" evidence="1">
    <location>
        <begin position="558"/>
        <end position="572"/>
    </location>
</feature>
<feature type="compositionally biased region" description="Pro residues" evidence="1">
    <location>
        <begin position="2243"/>
        <end position="2253"/>
    </location>
</feature>
<feature type="compositionally biased region" description="Polar residues" evidence="1">
    <location>
        <begin position="1716"/>
        <end position="1729"/>
    </location>
</feature>